<dbReference type="Gene3D" id="3.40.50.2000">
    <property type="entry name" value="Glycogen Phosphorylase B"/>
    <property type="match status" value="1"/>
</dbReference>
<keyword evidence="2" id="KW-0808">Transferase</keyword>
<sequence length="249" mass="28494">MPFAGKPDDRGRDCMQWLDSRPARSVVYICFGSLTRFSPVQMSELALAVDATDQSFLWALSRGVSDEAFSNLEELLPPNFRARTSGRGMIVDGVCIRSSDYNIVFILLSAVNRKLAQSPNLRLLFKDGLAISVTTILKFISVHPAKYVKYKFLDLVDDRQAFFDNASVAFKNSIKTHIPSSCFDVIVFDMKFESVYFINNDEDDIESRDVFGRDVKRDVIHHQRSQKFALPKYCVMPLFRFVNHEVEYC</sequence>
<evidence type="ECO:0000313" key="4">
    <source>
        <dbReference type="Proteomes" id="UP000077202"/>
    </source>
</evidence>
<dbReference type="Proteomes" id="UP000077202">
    <property type="component" value="Unassembled WGS sequence"/>
</dbReference>
<organism evidence="3 4">
    <name type="scientific">Marchantia polymorpha subsp. ruderalis</name>
    <dbReference type="NCBI Taxonomy" id="1480154"/>
    <lineage>
        <taxon>Eukaryota</taxon>
        <taxon>Viridiplantae</taxon>
        <taxon>Streptophyta</taxon>
        <taxon>Embryophyta</taxon>
        <taxon>Marchantiophyta</taxon>
        <taxon>Marchantiopsida</taxon>
        <taxon>Marchantiidae</taxon>
        <taxon>Marchantiales</taxon>
        <taxon>Marchantiaceae</taxon>
        <taxon>Marchantia</taxon>
    </lineage>
</organism>
<comment type="similarity">
    <text evidence="1">Belongs to the UDP-glycosyltransferase family.</text>
</comment>
<dbReference type="GO" id="GO:0035251">
    <property type="term" value="F:UDP-glucosyltransferase activity"/>
    <property type="evidence" value="ECO:0007669"/>
    <property type="project" value="InterPro"/>
</dbReference>
<evidence type="ECO:0000256" key="2">
    <source>
        <dbReference type="ARBA" id="ARBA00022676"/>
    </source>
</evidence>
<accession>A0A176W0X8</accession>
<dbReference type="AlphaFoldDB" id="A0A176W0X8"/>
<dbReference type="InterPro" id="IPR050481">
    <property type="entry name" value="UDP-glycosyltransf_plant"/>
</dbReference>
<keyword evidence="2" id="KW-0328">Glycosyltransferase</keyword>
<dbReference type="EMBL" id="LVLJ01002256">
    <property type="protein sequence ID" value="OAE26115.1"/>
    <property type="molecule type" value="Genomic_DNA"/>
</dbReference>
<dbReference type="PANTHER" id="PTHR48048">
    <property type="entry name" value="GLYCOSYLTRANSFERASE"/>
    <property type="match status" value="1"/>
</dbReference>
<gene>
    <name evidence="3" type="ORF">AXG93_4022s1280</name>
</gene>
<name>A0A176W0X8_MARPO</name>
<dbReference type="PANTHER" id="PTHR48048:SF30">
    <property type="entry name" value="GLYCOSYLTRANSFERASE"/>
    <property type="match status" value="1"/>
</dbReference>
<protein>
    <submittedName>
        <fullName evidence="3">Uncharacterized protein</fullName>
    </submittedName>
</protein>
<evidence type="ECO:0000256" key="1">
    <source>
        <dbReference type="ARBA" id="ARBA00009995"/>
    </source>
</evidence>
<dbReference type="SUPFAM" id="SSF53756">
    <property type="entry name" value="UDP-Glycosyltransferase/glycogen phosphorylase"/>
    <property type="match status" value="1"/>
</dbReference>
<keyword evidence="4" id="KW-1185">Reference proteome</keyword>
<comment type="caution">
    <text evidence="3">The sequence shown here is derived from an EMBL/GenBank/DDBJ whole genome shotgun (WGS) entry which is preliminary data.</text>
</comment>
<evidence type="ECO:0000313" key="3">
    <source>
        <dbReference type="EMBL" id="OAE26115.1"/>
    </source>
</evidence>
<reference evidence="3" key="1">
    <citation type="submission" date="2016-03" db="EMBL/GenBank/DDBJ databases">
        <title>Mechanisms controlling the formation of the plant cell surface in tip-growing cells are functionally conserved among land plants.</title>
        <authorList>
            <person name="Honkanen S."/>
            <person name="Jones V.A."/>
            <person name="Morieri G."/>
            <person name="Champion C."/>
            <person name="Hetherington A.J."/>
            <person name="Kelly S."/>
            <person name="Saint-Marcoux D."/>
            <person name="Proust H."/>
            <person name="Prescott H."/>
            <person name="Dolan L."/>
        </authorList>
    </citation>
    <scope>NUCLEOTIDE SEQUENCE [LARGE SCALE GENOMIC DNA]</scope>
    <source>
        <tissue evidence="3">Whole gametophyte</tissue>
    </source>
</reference>
<proteinExistence type="inferred from homology"/>